<evidence type="ECO:0000256" key="1">
    <source>
        <dbReference type="SAM" id="Phobius"/>
    </source>
</evidence>
<keyword evidence="1" id="KW-1133">Transmembrane helix</keyword>
<keyword evidence="1" id="KW-0812">Transmembrane</keyword>
<dbReference type="Gene3D" id="3.90.550.10">
    <property type="entry name" value="Spore Coat Polysaccharide Biosynthesis Protein SpsA, Chain A"/>
    <property type="match status" value="1"/>
</dbReference>
<dbReference type="InterPro" id="IPR029044">
    <property type="entry name" value="Nucleotide-diphossugar_trans"/>
</dbReference>
<comment type="caution">
    <text evidence="3">The sequence shown here is derived from an EMBL/GenBank/DDBJ whole genome shotgun (WGS) entry which is preliminary data.</text>
</comment>
<dbReference type="InterPro" id="IPR050256">
    <property type="entry name" value="Glycosyltransferase_2"/>
</dbReference>
<accession>A0A0G0MQQ5</accession>
<evidence type="ECO:0000313" key="3">
    <source>
        <dbReference type="EMBL" id="KKQ67241.1"/>
    </source>
</evidence>
<organism evidence="3 4">
    <name type="scientific">Candidatus Daviesbacteria bacterium GW2011_GWA2_38_24</name>
    <dbReference type="NCBI Taxonomy" id="1618422"/>
    <lineage>
        <taxon>Bacteria</taxon>
        <taxon>Candidatus Daviesiibacteriota</taxon>
    </lineage>
</organism>
<name>A0A0G0MQQ5_9BACT</name>
<keyword evidence="3" id="KW-0808">Transferase</keyword>
<dbReference type="EMBL" id="LBUP01000001">
    <property type="protein sequence ID" value="KKQ67241.1"/>
    <property type="molecule type" value="Genomic_DNA"/>
</dbReference>
<gene>
    <name evidence="3" type="ORF">US86_C0001G0168</name>
</gene>
<dbReference type="GO" id="GO:0016740">
    <property type="term" value="F:transferase activity"/>
    <property type="evidence" value="ECO:0007669"/>
    <property type="project" value="UniProtKB-KW"/>
</dbReference>
<dbReference type="Proteomes" id="UP000034235">
    <property type="component" value="Unassembled WGS sequence"/>
</dbReference>
<keyword evidence="1" id="KW-0472">Membrane</keyword>
<dbReference type="AlphaFoldDB" id="A0A0G0MQQ5"/>
<reference evidence="3 4" key="1">
    <citation type="journal article" date="2015" name="Nature">
        <title>rRNA introns, odd ribosomes, and small enigmatic genomes across a large radiation of phyla.</title>
        <authorList>
            <person name="Brown C.T."/>
            <person name="Hug L.A."/>
            <person name="Thomas B.C."/>
            <person name="Sharon I."/>
            <person name="Castelle C.J."/>
            <person name="Singh A."/>
            <person name="Wilkins M.J."/>
            <person name="Williams K.H."/>
            <person name="Banfield J.F."/>
        </authorList>
    </citation>
    <scope>NUCLEOTIDE SEQUENCE [LARGE SCALE GENOMIC DNA]</scope>
</reference>
<evidence type="ECO:0000313" key="4">
    <source>
        <dbReference type="Proteomes" id="UP000034235"/>
    </source>
</evidence>
<dbReference type="SUPFAM" id="SSF53448">
    <property type="entry name" value="Nucleotide-diphospho-sugar transferases"/>
    <property type="match status" value="1"/>
</dbReference>
<dbReference type="PANTHER" id="PTHR48090">
    <property type="entry name" value="UNDECAPRENYL-PHOSPHATE 4-DEOXY-4-FORMAMIDO-L-ARABINOSE TRANSFERASE-RELATED"/>
    <property type="match status" value="1"/>
</dbReference>
<dbReference type="PANTHER" id="PTHR48090:SF7">
    <property type="entry name" value="RFBJ PROTEIN"/>
    <property type="match status" value="1"/>
</dbReference>
<evidence type="ECO:0000259" key="2">
    <source>
        <dbReference type="Pfam" id="PF00535"/>
    </source>
</evidence>
<feature type="transmembrane region" description="Helical" evidence="1">
    <location>
        <begin position="139"/>
        <end position="159"/>
    </location>
</feature>
<dbReference type="Pfam" id="PF00535">
    <property type="entry name" value="Glycos_transf_2"/>
    <property type="match status" value="1"/>
</dbReference>
<dbReference type="InterPro" id="IPR001173">
    <property type="entry name" value="Glyco_trans_2-like"/>
</dbReference>
<sequence>MMNVSIVIPAYNESKHIGAVLNELKITKLPIIVVDDGSRDSTFEIAEKISRECPSGKLTILRHKINLGKGGALKTGCDAAFSIGSDAIIMMDADGQHKVSDLPKFIQALEKGFDVVFGSRNLKFGVPLVRFLGNKCASLLISFLYGIYVSDLLCGYRAFTKKAYKKIQWQSVGYGVETEMVIKTGESYFKCCEVSVETVYYDKFKGVTVLDAFGILFNVLKWRLFR</sequence>
<dbReference type="CDD" id="cd04179">
    <property type="entry name" value="DPM_DPG-synthase_like"/>
    <property type="match status" value="1"/>
</dbReference>
<feature type="domain" description="Glycosyltransferase 2-like" evidence="2">
    <location>
        <begin position="5"/>
        <end position="167"/>
    </location>
</feature>
<protein>
    <submittedName>
        <fullName evidence="3">Putative glycosyltransferase</fullName>
    </submittedName>
</protein>
<proteinExistence type="predicted"/>